<dbReference type="GO" id="GO:0009653">
    <property type="term" value="P:anatomical structure morphogenesis"/>
    <property type="evidence" value="ECO:0007669"/>
    <property type="project" value="TreeGrafter"/>
</dbReference>
<dbReference type="Gene3D" id="1.10.10.10">
    <property type="entry name" value="Winged helix-like DNA-binding domain superfamily/Winged helix DNA-binding domain"/>
    <property type="match status" value="1"/>
</dbReference>
<feature type="domain" description="Fork-head" evidence="8">
    <location>
        <begin position="90"/>
        <end position="184"/>
    </location>
</feature>
<evidence type="ECO:0000256" key="6">
    <source>
        <dbReference type="PROSITE-ProRule" id="PRU00089"/>
    </source>
</evidence>
<evidence type="ECO:0000259" key="8">
    <source>
        <dbReference type="PROSITE" id="PS50039"/>
    </source>
</evidence>
<name>A0AAV5V6W6_9BILA</name>
<dbReference type="Pfam" id="PF00250">
    <property type="entry name" value="Forkhead"/>
    <property type="match status" value="1"/>
</dbReference>
<evidence type="ECO:0000256" key="1">
    <source>
        <dbReference type="ARBA" id="ARBA00004123"/>
    </source>
</evidence>
<dbReference type="Proteomes" id="UP001432322">
    <property type="component" value="Unassembled WGS sequence"/>
</dbReference>
<evidence type="ECO:0000313" key="10">
    <source>
        <dbReference type="Proteomes" id="UP001432322"/>
    </source>
</evidence>
<dbReference type="InterPro" id="IPR050211">
    <property type="entry name" value="FOX_domain-containing"/>
</dbReference>
<evidence type="ECO:0000256" key="7">
    <source>
        <dbReference type="SAM" id="MobiDB-lite"/>
    </source>
</evidence>
<organism evidence="9 10">
    <name type="scientific">Pristionchus fissidentatus</name>
    <dbReference type="NCBI Taxonomy" id="1538716"/>
    <lineage>
        <taxon>Eukaryota</taxon>
        <taxon>Metazoa</taxon>
        <taxon>Ecdysozoa</taxon>
        <taxon>Nematoda</taxon>
        <taxon>Chromadorea</taxon>
        <taxon>Rhabditida</taxon>
        <taxon>Rhabditina</taxon>
        <taxon>Diplogasteromorpha</taxon>
        <taxon>Diplogasteroidea</taxon>
        <taxon>Neodiplogasteridae</taxon>
        <taxon>Pristionchus</taxon>
    </lineage>
</organism>
<keyword evidence="3 6" id="KW-0238">DNA-binding</keyword>
<dbReference type="InterPro" id="IPR036390">
    <property type="entry name" value="WH_DNA-bd_sf"/>
</dbReference>
<reference evidence="9" key="1">
    <citation type="submission" date="2023-10" db="EMBL/GenBank/DDBJ databases">
        <title>Genome assembly of Pristionchus species.</title>
        <authorList>
            <person name="Yoshida K."/>
            <person name="Sommer R.J."/>
        </authorList>
    </citation>
    <scope>NUCLEOTIDE SEQUENCE</scope>
    <source>
        <strain evidence="9">RS5133</strain>
    </source>
</reference>
<evidence type="ECO:0000256" key="4">
    <source>
        <dbReference type="ARBA" id="ARBA00023163"/>
    </source>
</evidence>
<dbReference type="PROSITE" id="PS00658">
    <property type="entry name" value="FORK_HEAD_2"/>
    <property type="match status" value="1"/>
</dbReference>
<protein>
    <recommendedName>
        <fullName evidence="8">Fork-head domain-containing protein</fullName>
    </recommendedName>
</protein>
<accession>A0AAV5V6W6</accession>
<dbReference type="PRINTS" id="PR00053">
    <property type="entry name" value="FORKHEAD"/>
</dbReference>
<evidence type="ECO:0000256" key="3">
    <source>
        <dbReference type="ARBA" id="ARBA00023125"/>
    </source>
</evidence>
<dbReference type="AlphaFoldDB" id="A0AAV5V6W6"/>
<dbReference type="GO" id="GO:0005634">
    <property type="term" value="C:nucleus"/>
    <property type="evidence" value="ECO:0007669"/>
    <property type="project" value="UniProtKB-SubCell"/>
</dbReference>
<sequence>MTAARSRFSVESILDHLEMKNRKRKMDEEEEEEEEVEESDLLGGESLSNGDVLLPSSSHNTDEIDNPSVDSLSPTSSKSPSSRSKSGATKPAYSYIALIAMAILNSPERKLTLSQICDFIINKFQYYKDKFPAWQNSIRHNLSLNDCFIKIPREPGNPGKGNYWALDPKAEDMFDNGSFLRRRKRFKRAPEMVDHSALSALSTSSFLNPSLSSFVPQLRGPLPLPSLPIPRLPSYPFYPLPSNIDHQRLLAAMAAQILPPSQSISPDETIKTD</sequence>
<feature type="DNA-binding region" description="Fork-head" evidence="6">
    <location>
        <begin position="90"/>
        <end position="184"/>
    </location>
</feature>
<evidence type="ECO:0000313" key="9">
    <source>
        <dbReference type="EMBL" id="GMT14898.1"/>
    </source>
</evidence>
<dbReference type="InterPro" id="IPR030456">
    <property type="entry name" value="TF_fork_head_CS_2"/>
</dbReference>
<dbReference type="FunFam" id="1.10.10.10:FF:000016">
    <property type="entry name" value="Forkhead box protein I1"/>
    <property type="match status" value="1"/>
</dbReference>
<dbReference type="InterPro" id="IPR001766">
    <property type="entry name" value="Fork_head_dom"/>
</dbReference>
<dbReference type="GO" id="GO:0000981">
    <property type="term" value="F:DNA-binding transcription factor activity, RNA polymerase II-specific"/>
    <property type="evidence" value="ECO:0007669"/>
    <property type="project" value="TreeGrafter"/>
</dbReference>
<feature type="compositionally biased region" description="Low complexity" evidence="7">
    <location>
        <begin position="67"/>
        <end position="86"/>
    </location>
</feature>
<dbReference type="GO" id="GO:0000978">
    <property type="term" value="F:RNA polymerase II cis-regulatory region sequence-specific DNA binding"/>
    <property type="evidence" value="ECO:0007669"/>
    <property type="project" value="TreeGrafter"/>
</dbReference>
<feature type="compositionally biased region" description="Acidic residues" evidence="7">
    <location>
        <begin position="28"/>
        <end position="40"/>
    </location>
</feature>
<feature type="compositionally biased region" description="Low complexity" evidence="7">
    <location>
        <begin position="41"/>
        <end position="51"/>
    </location>
</feature>
<dbReference type="PROSITE" id="PS50039">
    <property type="entry name" value="FORK_HEAD_3"/>
    <property type="match status" value="1"/>
</dbReference>
<dbReference type="InterPro" id="IPR036388">
    <property type="entry name" value="WH-like_DNA-bd_sf"/>
</dbReference>
<dbReference type="SUPFAM" id="SSF46785">
    <property type="entry name" value="Winged helix' DNA-binding domain"/>
    <property type="match status" value="1"/>
</dbReference>
<feature type="region of interest" description="Disordered" evidence="7">
    <location>
        <begin position="16"/>
        <end position="88"/>
    </location>
</feature>
<evidence type="ECO:0000256" key="5">
    <source>
        <dbReference type="ARBA" id="ARBA00023242"/>
    </source>
</evidence>
<dbReference type="SMART" id="SM00339">
    <property type="entry name" value="FH"/>
    <property type="match status" value="1"/>
</dbReference>
<keyword evidence="5 6" id="KW-0539">Nucleus</keyword>
<keyword evidence="4" id="KW-0804">Transcription</keyword>
<comment type="caution">
    <text evidence="9">The sequence shown here is derived from an EMBL/GenBank/DDBJ whole genome shotgun (WGS) entry which is preliminary data.</text>
</comment>
<dbReference type="EMBL" id="BTSY01000002">
    <property type="protein sequence ID" value="GMT14898.1"/>
    <property type="molecule type" value="Genomic_DNA"/>
</dbReference>
<dbReference type="PANTHER" id="PTHR11829:SF402">
    <property type="entry name" value="FORK HEAD DOMAIN-CONTAINING PROTEIN FD3-RELATED"/>
    <property type="match status" value="1"/>
</dbReference>
<comment type="subcellular location">
    <subcellularLocation>
        <location evidence="1 6">Nucleus</location>
    </subcellularLocation>
</comment>
<gene>
    <name evidence="9" type="ORF">PFISCL1PPCAC_6195</name>
</gene>
<evidence type="ECO:0000256" key="2">
    <source>
        <dbReference type="ARBA" id="ARBA00023015"/>
    </source>
</evidence>
<dbReference type="GO" id="GO:0030154">
    <property type="term" value="P:cell differentiation"/>
    <property type="evidence" value="ECO:0007669"/>
    <property type="project" value="TreeGrafter"/>
</dbReference>
<proteinExistence type="predicted"/>
<keyword evidence="10" id="KW-1185">Reference proteome</keyword>
<keyword evidence="2" id="KW-0805">Transcription regulation</keyword>
<dbReference type="PANTHER" id="PTHR11829">
    <property type="entry name" value="FORKHEAD BOX PROTEIN"/>
    <property type="match status" value="1"/>
</dbReference>